<dbReference type="PANTHER" id="PTHR13387:SF9">
    <property type="entry name" value="PROTEIN HGH1 HOMOLOG"/>
    <property type="match status" value="1"/>
</dbReference>
<dbReference type="Pfam" id="PF04063">
    <property type="entry name" value="DUF383"/>
    <property type="match status" value="1"/>
</dbReference>
<evidence type="ECO:0000313" key="5">
    <source>
        <dbReference type="EMBL" id="JAD06808.1"/>
    </source>
</evidence>
<reference evidence="5" key="2">
    <citation type="journal article" date="2015" name="Gigascience">
        <title>Reconstructing a comprehensive transcriptome assembly of a white-pupal translocated strain of the pest fruit fly Bactrocera cucurbitae.</title>
        <authorList>
            <person name="Sim S.B."/>
            <person name="Calla B."/>
            <person name="Hall B."/>
            <person name="DeRego T."/>
            <person name="Geib S.M."/>
        </authorList>
    </citation>
    <scope>NUCLEOTIDE SEQUENCE</scope>
</reference>
<name>A0A0A1X838_ZEUCU</name>
<gene>
    <name evidence="5" type="primary">CG6073</name>
    <name evidence="5" type="ORF">g.19243</name>
</gene>
<dbReference type="OrthoDB" id="338814at2759"/>
<dbReference type="SUPFAM" id="SSF48371">
    <property type="entry name" value="ARM repeat"/>
    <property type="match status" value="1"/>
</dbReference>
<dbReference type="Gene3D" id="1.25.10.10">
    <property type="entry name" value="Leucine-rich Repeat Variant"/>
    <property type="match status" value="1"/>
</dbReference>
<comment type="similarity">
    <text evidence="1">Belongs to the HGH1 family.</text>
</comment>
<accession>A0A0A1X838</accession>
<evidence type="ECO:0000259" key="4">
    <source>
        <dbReference type="Pfam" id="PF04064"/>
    </source>
</evidence>
<reference evidence="5" key="1">
    <citation type="submission" date="2014-11" db="EMBL/GenBank/DDBJ databases">
        <authorList>
            <person name="Geib S."/>
        </authorList>
    </citation>
    <scope>NUCLEOTIDE SEQUENCE</scope>
</reference>
<feature type="domain" description="Protein HGH1 N-terminal" evidence="3">
    <location>
        <begin position="113"/>
        <end position="286"/>
    </location>
</feature>
<sequence>MANQDAEAVSYADTLKDIVKFMNPLERADLVSISLTHVLSLSGSVEGKKAILQHDEVLVAVFNLHDHKFNEIAKYAALTLINLTAEEDDAINVLETSKSLSPAFPLISIAIKQIVDENSKLADPWTMVLSNLTRSEKLVEDIIVELENDSTTMPALLKAFTKLDYNKQNMKLHYLAAIFCNLTQSARGREIACEAKYDFLEKILPFASYEDNIVRRGGTIGILKNICFDPVYHNIILNEKDDILHAILYPLCGPEEFSDEENEKLPLELQYLPETKTREEDPDLRKMLLESLLQLCATKRYREVLRSKGVYEILREYHKWEAKFGQDKECLLACENVVDILIKKEEEIGLDNYREVEVPADVADKFVKEDMEYMENIL</sequence>
<dbReference type="InterPro" id="IPR007205">
    <property type="entry name" value="Protein_HGH1_N"/>
</dbReference>
<dbReference type="AlphaFoldDB" id="A0A0A1X838"/>
<dbReference type="GeneID" id="105217180"/>
<dbReference type="InterPro" id="IPR039717">
    <property type="entry name" value="Hgh1"/>
</dbReference>
<dbReference type="PANTHER" id="PTHR13387">
    <property type="entry name" value="PROTEIN HGH1 HOMOLOG"/>
    <property type="match status" value="1"/>
</dbReference>
<dbReference type="Pfam" id="PF04064">
    <property type="entry name" value="DUF384"/>
    <property type="match status" value="1"/>
</dbReference>
<evidence type="ECO:0000259" key="3">
    <source>
        <dbReference type="Pfam" id="PF04063"/>
    </source>
</evidence>
<proteinExistence type="inferred from homology"/>
<dbReference type="InterPro" id="IPR007206">
    <property type="entry name" value="Protein_HGH1_C"/>
</dbReference>
<protein>
    <recommendedName>
        <fullName evidence="2">Protein HGH1 homolog</fullName>
    </recommendedName>
</protein>
<evidence type="ECO:0000256" key="2">
    <source>
        <dbReference type="ARBA" id="ARBA00014076"/>
    </source>
</evidence>
<organism evidence="5">
    <name type="scientific">Zeugodacus cucurbitae</name>
    <name type="common">Melon fruit fly</name>
    <name type="synonym">Bactrocera cucurbitae</name>
    <dbReference type="NCBI Taxonomy" id="28588"/>
    <lineage>
        <taxon>Eukaryota</taxon>
        <taxon>Metazoa</taxon>
        <taxon>Ecdysozoa</taxon>
        <taxon>Arthropoda</taxon>
        <taxon>Hexapoda</taxon>
        <taxon>Insecta</taxon>
        <taxon>Pterygota</taxon>
        <taxon>Neoptera</taxon>
        <taxon>Endopterygota</taxon>
        <taxon>Diptera</taxon>
        <taxon>Brachycera</taxon>
        <taxon>Muscomorpha</taxon>
        <taxon>Tephritoidea</taxon>
        <taxon>Tephritidae</taxon>
        <taxon>Zeugodacus</taxon>
        <taxon>Zeugodacus</taxon>
    </lineage>
</organism>
<evidence type="ECO:0000256" key="1">
    <source>
        <dbReference type="ARBA" id="ARBA00006712"/>
    </source>
</evidence>
<feature type="domain" description="Protein HGH1 C-terminal" evidence="4">
    <location>
        <begin position="291"/>
        <end position="348"/>
    </location>
</feature>
<dbReference type="EMBL" id="GBXI01007484">
    <property type="protein sequence ID" value="JAD06808.1"/>
    <property type="molecule type" value="Transcribed_RNA"/>
</dbReference>
<dbReference type="InterPro" id="IPR011989">
    <property type="entry name" value="ARM-like"/>
</dbReference>
<dbReference type="InterPro" id="IPR016024">
    <property type="entry name" value="ARM-type_fold"/>
</dbReference>